<reference evidence="8 9" key="1">
    <citation type="submission" date="2019-01" db="EMBL/GenBank/DDBJ databases">
        <title>Sequencing of cultivated peanut Arachis hypogaea provides insights into genome evolution and oil improvement.</title>
        <authorList>
            <person name="Chen X."/>
        </authorList>
    </citation>
    <scope>NUCLEOTIDE SEQUENCE [LARGE SCALE GENOMIC DNA]</scope>
    <source>
        <strain evidence="9">cv. Fuhuasheng</strain>
        <tissue evidence="8">Leaves</tissue>
    </source>
</reference>
<gene>
    <name evidence="8" type="ORF">Ahy_A03g014224</name>
</gene>
<comment type="subcellular location">
    <subcellularLocation>
        <location evidence="1">Secreted</location>
    </subcellularLocation>
</comment>
<keyword evidence="3" id="KW-0732">Signal</keyword>
<keyword evidence="9" id="KW-1185">Reference proteome</keyword>
<evidence type="ECO:0000256" key="4">
    <source>
        <dbReference type="ARBA" id="ARBA00022801"/>
    </source>
</evidence>
<dbReference type="GO" id="GO:0005576">
    <property type="term" value="C:extracellular region"/>
    <property type="evidence" value="ECO:0007669"/>
    <property type="project" value="UniProtKB-SubCell"/>
</dbReference>
<keyword evidence="5" id="KW-0443">Lipid metabolism</keyword>
<keyword evidence="2" id="KW-0964">Secreted</keyword>
<dbReference type="InterPro" id="IPR029058">
    <property type="entry name" value="AB_hydrolase_fold"/>
</dbReference>
<sequence length="438" mass="50346">MVSVWECYYLVVRRPWQLWGWLDCMTFLANGMRKRCSAWRWYYKMRKIHATISKPVLEGVRHQIKEYAIYSMRNFIVKTNNDKVRTNPHKYKLSFYTKTEVILQPIETFTFNPFKFCLLLNLSQKVPLMKIYCLSTSDEISCNSGTKVYLEGTAYTTRFLLIGGVVDVATAASIATVTATTIHLFAASANATTCFNNLFSRPVLSFVDASLEVALTRQFDEAWCCRSPVFRFYILSSVVVGNLSKSLNEILYQKLKKIVDVVNKVNEKRIIYADEEYSVISTNDDDILSIVLVHGIFGFGKGIKFTKYQKLGALSYFTGIEKKDERVLILNLGSLTRVHNRARELFYYLKGGHVNYGEEHNKACGHSQFGRIYEQLSCKLFEVMLANGRICEERCLRSFHPTLEDGKDSLCDSLGFTKTQVTHIEETGKVTYWTNFNV</sequence>
<dbReference type="PANTHER" id="PTHR34043">
    <property type="entry name" value="ALPHA/BETA-HYDROLASES SUPERFAMILY PROTEIN"/>
    <property type="match status" value="1"/>
</dbReference>
<dbReference type="InterPro" id="IPR012340">
    <property type="entry name" value="NA-bd_OB-fold"/>
</dbReference>
<protein>
    <submittedName>
        <fullName evidence="8">Uncharacterized protein</fullName>
    </submittedName>
</protein>
<dbReference type="GO" id="GO:0016787">
    <property type="term" value="F:hydrolase activity"/>
    <property type="evidence" value="ECO:0007669"/>
    <property type="project" value="UniProtKB-KW"/>
</dbReference>
<evidence type="ECO:0000256" key="2">
    <source>
        <dbReference type="ARBA" id="ARBA00022525"/>
    </source>
</evidence>
<feature type="domain" description="Replication protein A 70 kDa DNA-binding subunit B/D first OB fold" evidence="6">
    <location>
        <begin position="47"/>
        <end position="102"/>
    </location>
</feature>
<dbReference type="STRING" id="3818.A0A445DX74"/>
<dbReference type="Pfam" id="PF24708">
    <property type="entry name" value="Lip_C"/>
    <property type="match status" value="1"/>
</dbReference>
<evidence type="ECO:0000256" key="5">
    <source>
        <dbReference type="ARBA" id="ARBA00023098"/>
    </source>
</evidence>
<evidence type="ECO:0000259" key="6">
    <source>
        <dbReference type="Pfam" id="PF02721"/>
    </source>
</evidence>
<dbReference type="PANTHER" id="PTHR34043:SF3">
    <property type="entry name" value="ALPHA_BETA-HYDROLASES SUPERFAMILY PROTEIN"/>
    <property type="match status" value="1"/>
</dbReference>
<evidence type="ECO:0000259" key="7">
    <source>
        <dbReference type="Pfam" id="PF24708"/>
    </source>
</evidence>
<dbReference type="GO" id="GO:0006629">
    <property type="term" value="P:lipid metabolic process"/>
    <property type="evidence" value="ECO:0007669"/>
    <property type="project" value="UniProtKB-KW"/>
</dbReference>
<dbReference type="Pfam" id="PF02721">
    <property type="entry name" value="DUF223"/>
    <property type="match status" value="1"/>
</dbReference>
<dbReference type="EMBL" id="SDMP01000003">
    <property type="protein sequence ID" value="RYR67792.1"/>
    <property type="molecule type" value="Genomic_DNA"/>
</dbReference>
<name>A0A445DX74_ARAHY</name>
<keyword evidence="4" id="KW-0378">Hydrolase</keyword>
<dbReference type="Gene3D" id="2.40.50.140">
    <property type="entry name" value="Nucleic acid-binding proteins"/>
    <property type="match status" value="1"/>
</dbReference>
<evidence type="ECO:0000256" key="1">
    <source>
        <dbReference type="ARBA" id="ARBA00004613"/>
    </source>
</evidence>
<proteinExistence type="predicted"/>
<comment type="caution">
    <text evidence="8">The sequence shown here is derived from an EMBL/GenBank/DDBJ whole genome shotgun (WGS) entry which is preliminary data.</text>
</comment>
<evidence type="ECO:0000256" key="3">
    <source>
        <dbReference type="ARBA" id="ARBA00022729"/>
    </source>
</evidence>
<evidence type="ECO:0000313" key="9">
    <source>
        <dbReference type="Proteomes" id="UP000289738"/>
    </source>
</evidence>
<dbReference type="InterPro" id="IPR056304">
    <property type="entry name" value="Lip-like_C"/>
</dbReference>
<dbReference type="Proteomes" id="UP000289738">
    <property type="component" value="Chromosome A03"/>
</dbReference>
<dbReference type="Gene3D" id="3.40.50.1820">
    <property type="entry name" value="alpha/beta hydrolase"/>
    <property type="match status" value="1"/>
</dbReference>
<feature type="domain" description="Lipase-like C-terminal" evidence="7">
    <location>
        <begin position="289"/>
        <end position="376"/>
    </location>
</feature>
<organism evidence="8 9">
    <name type="scientific">Arachis hypogaea</name>
    <name type="common">Peanut</name>
    <dbReference type="NCBI Taxonomy" id="3818"/>
    <lineage>
        <taxon>Eukaryota</taxon>
        <taxon>Viridiplantae</taxon>
        <taxon>Streptophyta</taxon>
        <taxon>Embryophyta</taxon>
        <taxon>Tracheophyta</taxon>
        <taxon>Spermatophyta</taxon>
        <taxon>Magnoliopsida</taxon>
        <taxon>eudicotyledons</taxon>
        <taxon>Gunneridae</taxon>
        <taxon>Pentapetalae</taxon>
        <taxon>rosids</taxon>
        <taxon>fabids</taxon>
        <taxon>Fabales</taxon>
        <taxon>Fabaceae</taxon>
        <taxon>Papilionoideae</taxon>
        <taxon>50 kb inversion clade</taxon>
        <taxon>dalbergioids sensu lato</taxon>
        <taxon>Dalbergieae</taxon>
        <taxon>Pterocarpus clade</taxon>
        <taxon>Arachis</taxon>
    </lineage>
</organism>
<accession>A0A445DX74</accession>
<evidence type="ECO:0000313" key="8">
    <source>
        <dbReference type="EMBL" id="RYR67792.1"/>
    </source>
</evidence>
<dbReference type="AlphaFoldDB" id="A0A445DX74"/>
<dbReference type="InterPro" id="IPR003871">
    <property type="entry name" value="RFA1B/D_OB_1st"/>
</dbReference>